<proteinExistence type="predicted"/>
<dbReference type="InterPro" id="IPR001650">
    <property type="entry name" value="Helicase_C-like"/>
</dbReference>
<gene>
    <name evidence="7" type="ORF">DFR85_05910</name>
</gene>
<dbReference type="InterPro" id="IPR002464">
    <property type="entry name" value="DNA/RNA_helicase_DEAH_CS"/>
</dbReference>
<evidence type="ECO:0000256" key="1">
    <source>
        <dbReference type="ARBA" id="ARBA00022741"/>
    </source>
</evidence>
<feature type="domain" description="Helicase C-terminal" evidence="6">
    <location>
        <begin position="201"/>
        <end position="366"/>
    </location>
</feature>
<dbReference type="OrthoDB" id="39583at2157"/>
<dbReference type="SUPFAM" id="SSF52540">
    <property type="entry name" value="P-loop containing nucleoside triphosphate hydrolases"/>
    <property type="match status" value="1"/>
</dbReference>
<dbReference type="Pfam" id="PF00270">
    <property type="entry name" value="DEAD"/>
    <property type="match status" value="1"/>
</dbReference>
<dbReference type="PROSITE" id="PS51192">
    <property type="entry name" value="HELICASE_ATP_BIND_1"/>
    <property type="match status" value="1"/>
</dbReference>
<keyword evidence="3 7" id="KW-0347">Helicase</keyword>
<organism evidence="7 8">
    <name type="scientific">Acidianus brierleyi</name>
    <dbReference type="NCBI Taxonomy" id="41673"/>
    <lineage>
        <taxon>Archaea</taxon>
        <taxon>Thermoproteota</taxon>
        <taxon>Thermoprotei</taxon>
        <taxon>Sulfolobales</taxon>
        <taxon>Sulfolobaceae</taxon>
        <taxon>Acidianus</taxon>
    </lineage>
</organism>
<evidence type="ECO:0000259" key="5">
    <source>
        <dbReference type="PROSITE" id="PS51192"/>
    </source>
</evidence>
<dbReference type="Pfam" id="PF00271">
    <property type="entry name" value="Helicase_C"/>
    <property type="match status" value="1"/>
</dbReference>
<evidence type="ECO:0000259" key="6">
    <source>
        <dbReference type="PROSITE" id="PS51194"/>
    </source>
</evidence>
<keyword evidence="8" id="KW-1185">Reference proteome</keyword>
<sequence length="649" mass="74405">MFLEKYDKDPDNNYLLSAPTGSGKTFLAKYVLENREKIAVYVSPLKALAKEVYEDVRQKRKSRYIDSDVYEDDLGSFESDVLLTTYEKFDSAIRHNYKWLSNVSVVVIDEVHNVETDRGIAIENIVLWSKNNSVPTISLSATLPNIKDYAEWLNADVISYEKRSVPLHECIAYPYVLRCYDNNFDIPLNTFEGIRQIKLQILASVLEYIRNQNKNALIFVKSRRSTEQLSSVLSKFGFKVENYHSGLSFEDRKAVMEALKKGEINFVVATTALGQGVNLPVYATIFYDTSLPQVDERGEFKGWRDLDLMEFKQMAGRAGRPIYDKEGLSIIIATSMRNADELRSKYFTNVYQSKLVNYKPENLSIGVISWAEGLDDDEIHKILMGSLKFKNMDKDDFSSILHKLSDTKLIRISRGIFLTALGKAVSRSYIDIDSLNGFPLNEENFDVLDIVSSSSVVLQSMRRCKLGKELLKKWSQGENISTVCPELSAKDLEEIIANARWISFALYRVLKALNRKYDEAFKLYMSVKYGVPYELSKIAELGLDRNTVMELKDIKIKDSVDFCIKAGIPKIKAILKEKGYSAEGICRKYYSNDPSLFEMKRALEKYYNKEFTLREIAREYGIDVASKLYKMKYIIKSGEKFIVNSESFS</sequence>
<dbReference type="EMBL" id="CP029289">
    <property type="protein sequence ID" value="AWR94195.1"/>
    <property type="molecule type" value="Genomic_DNA"/>
</dbReference>
<protein>
    <submittedName>
        <fullName evidence="7">DEAD/DEAH box helicase</fullName>
    </submittedName>
</protein>
<feature type="domain" description="Helicase ATP-binding" evidence="5">
    <location>
        <begin position="5"/>
        <end position="161"/>
    </location>
</feature>
<dbReference type="GO" id="GO:0140097">
    <property type="term" value="F:catalytic activity, acting on DNA"/>
    <property type="evidence" value="ECO:0007669"/>
    <property type="project" value="UniProtKB-ARBA"/>
</dbReference>
<reference evidence="7 8" key="1">
    <citation type="submission" date="2018-05" db="EMBL/GenBank/DDBJ databases">
        <title>Complete Genome Sequences of Extremely Thermoacidophilic, Metal-Mobilizing Type-Strain Members of the Archaeal Family Sulfolobaceae: Acidianus brierleyi DSM-1651T, Acidianus sulfidivorans DSM-18786T, Metallosphaera hakonensis DSM-7519T, and Metallosphaera prunae DSM-10039T.</title>
        <authorList>
            <person name="Counts J.A."/>
            <person name="Kelly R.M."/>
        </authorList>
    </citation>
    <scope>NUCLEOTIDE SEQUENCE [LARGE SCALE GENOMIC DNA]</scope>
    <source>
        <strain evidence="7 8">DSM 1651</strain>
    </source>
</reference>
<dbReference type="GO" id="GO:0003676">
    <property type="term" value="F:nucleic acid binding"/>
    <property type="evidence" value="ECO:0007669"/>
    <property type="project" value="InterPro"/>
</dbReference>
<keyword evidence="2" id="KW-0378">Hydrolase</keyword>
<dbReference type="InterPro" id="IPR011545">
    <property type="entry name" value="DEAD/DEAH_box_helicase_dom"/>
</dbReference>
<keyword evidence="4" id="KW-0067">ATP-binding</keyword>
<dbReference type="GO" id="GO:0016787">
    <property type="term" value="F:hydrolase activity"/>
    <property type="evidence" value="ECO:0007669"/>
    <property type="project" value="UniProtKB-KW"/>
</dbReference>
<dbReference type="SMART" id="SM00487">
    <property type="entry name" value="DEXDc"/>
    <property type="match status" value="1"/>
</dbReference>
<keyword evidence="1" id="KW-0547">Nucleotide-binding</keyword>
<dbReference type="PANTHER" id="PTHR47961:SF6">
    <property type="entry name" value="DNA-DIRECTED DNA POLYMERASE"/>
    <property type="match status" value="1"/>
</dbReference>
<dbReference type="PANTHER" id="PTHR47961">
    <property type="entry name" value="DNA POLYMERASE THETA, PUTATIVE (AFU_ORTHOLOGUE AFUA_1G05260)-RELATED"/>
    <property type="match status" value="1"/>
</dbReference>
<dbReference type="PROSITE" id="PS00690">
    <property type="entry name" value="DEAH_ATP_HELICASE"/>
    <property type="match status" value="1"/>
</dbReference>
<dbReference type="InterPro" id="IPR014001">
    <property type="entry name" value="Helicase_ATP-bd"/>
</dbReference>
<dbReference type="PROSITE" id="PS51194">
    <property type="entry name" value="HELICASE_CTER"/>
    <property type="match status" value="1"/>
</dbReference>
<evidence type="ECO:0000256" key="2">
    <source>
        <dbReference type="ARBA" id="ARBA00022801"/>
    </source>
</evidence>
<accession>A0A2U9IDU1</accession>
<dbReference type="KEGG" id="abri:DFR85_05910"/>
<name>A0A2U9IDU1_9CREN</name>
<dbReference type="InterPro" id="IPR050474">
    <property type="entry name" value="Hel308_SKI2-like"/>
</dbReference>
<evidence type="ECO:0000313" key="8">
    <source>
        <dbReference type="Proteomes" id="UP000248044"/>
    </source>
</evidence>
<dbReference type="AlphaFoldDB" id="A0A2U9IDU1"/>
<dbReference type="GO" id="GO:0004386">
    <property type="term" value="F:helicase activity"/>
    <property type="evidence" value="ECO:0007669"/>
    <property type="project" value="UniProtKB-KW"/>
</dbReference>
<evidence type="ECO:0000256" key="3">
    <source>
        <dbReference type="ARBA" id="ARBA00022806"/>
    </source>
</evidence>
<dbReference type="GO" id="GO:0005524">
    <property type="term" value="F:ATP binding"/>
    <property type="evidence" value="ECO:0007669"/>
    <property type="project" value="UniProtKB-KW"/>
</dbReference>
<dbReference type="SMART" id="SM00490">
    <property type="entry name" value="HELICc"/>
    <property type="match status" value="1"/>
</dbReference>
<dbReference type="Gene3D" id="3.40.50.300">
    <property type="entry name" value="P-loop containing nucleotide triphosphate hydrolases"/>
    <property type="match status" value="2"/>
</dbReference>
<evidence type="ECO:0000256" key="4">
    <source>
        <dbReference type="ARBA" id="ARBA00022840"/>
    </source>
</evidence>
<dbReference type="Proteomes" id="UP000248044">
    <property type="component" value="Chromosome"/>
</dbReference>
<dbReference type="InterPro" id="IPR027417">
    <property type="entry name" value="P-loop_NTPase"/>
</dbReference>
<evidence type="ECO:0000313" key="7">
    <source>
        <dbReference type="EMBL" id="AWR94195.1"/>
    </source>
</evidence>